<dbReference type="Proteomes" id="UP000677228">
    <property type="component" value="Unassembled WGS sequence"/>
</dbReference>
<dbReference type="EMBL" id="CAJOBA010066588">
    <property type="protein sequence ID" value="CAF4365687.1"/>
    <property type="molecule type" value="Genomic_DNA"/>
</dbReference>
<dbReference type="Proteomes" id="UP000682733">
    <property type="component" value="Unassembled WGS sequence"/>
</dbReference>
<evidence type="ECO:0000256" key="1">
    <source>
        <dbReference type="ARBA" id="ARBA00022737"/>
    </source>
</evidence>
<dbReference type="EMBL" id="CAJNOK010043793">
    <property type="protein sequence ID" value="CAF1571063.1"/>
    <property type="molecule type" value="Genomic_DNA"/>
</dbReference>
<evidence type="ECO:0000256" key="2">
    <source>
        <dbReference type="ARBA" id="ARBA00022803"/>
    </source>
</evidence>
<dbReference type="PANTHER" id="PTHR45641:SF19">
    <property type="entry name" value="NEPHROCYSTIN-3"/>
    <property type="match status" value="1"/>
</dbReference>
<keyword evidence="2" id="KW-0802">TPR repeat</keyword>
<evidence type="ECO:0000313" key="5">
    <source>
        <dbReference type="Proteomes" id="UP000677228"/>
    </source>
</evidence>
<dbReference type="SUPFAM" id="SSF48452">
    <property type="entry name" value="TPR-like"/>
    <property type="match status" value="1"/>
</dbReference>
<proteinExistence type="predicted"/>
<organism evidence="3 5">
    <name type="scientific">Didymodactylos carnosus</name>
    <dbReference type="NCBI Taxonomy" id="1234261"/>
    <lineage>
        <taxon>Eukaryota</taxon>
        <taxon>Metazoa</taxon>
        <taxon>Spiralia</taxon>
        <taxon>Gnathifera</taxon>
        <taxon>Rotifera</taxon>
        <taxon>Eurotatoria</taxon>
        <taxon>Bdelloidea</taxon>
        <taxon>Philodinida</taxon>
        <taxon>Philodinidae</taxon>
        <taxon>Didymodactylos</taxon>
    </lineage>
</organism>
<accession>A0A8S2FVW1</accession>
<evidence type="ECO:0000313" key="3">
    <source>
        <dbReference type="EMBL" id="CAF1571063.1"/>
    </source>
</evidence>
<gene>
    <name evidence="3" type="ORF">OVA965_LOCUS40364</name>
    <name evidence="4" type="ORF">TMI583_LOCUS41788</name>
</gene>
<sequence>MNMYMSAGHLIQAARTMDEIGFLFIEQDDYKHGLYYLAGAVEMFEECSPIDHRRMGYSLCGTGTCYMKQANYQCALCFQLQSLKTRQKILLNNHAHIAQSYRTISSAYCELKDYSVLFNHHPNVARTFRSFDIIYQRTGDREEALEYFLRAQYILEKCLPQNHPDIIRTIQIKVFKVPLRMGCHYIRGIGLL</sequence>
<keyword evidence="1" id="KW-0677">Repeat</keyword>
<evidence type="ECO:0000313" key="4">
    <source>
        <dbReference type="EMBL" id="CAF4365687.1"/>
    </source>
</evidence>
<dbReference type="InterPro" id="IPR011990">
    <property type="entry name" value="TPR-like_helical_dom_sf"/>
</dbReference>
<reference evidence="3" key="1">
    <citation type="submission" date="2021-02" db="EMBL/GenBank/DDBJ databases">
        <authorList>
            <person name="Nowell W R."/>
        </authorList>
    </citation>
    <scope>NUCLEOTIDE SEQUENCE</scope>
</reference>
<dbReference type="Pfam" id="PF13374">
    <property type="entry name" value="TPR_10"/>
    <property type="match status" value="1"/>
</dbReference>
<dbReference type="AlphaFoldDB" id="A0A8S2FVW1"/>
<comment type="caution">
    <text evidence="3">The sequence shown here is derived from an EMBL/GenBank/DDBJ whole genome shotgun (WGS) entry which is preliminary data.</text>
</comment>
<dbReference type="Gene3D" id="1.25.40.10">
    <property type="entry name" value="Tetratricopeptide repeat domain"/>
    <property type="match status" value="2"/>
</dbReference>
<dbReference type="PANTHER" id="PTHR45641">
    <property type="entry name" value="TETRATRICOPEPTIDE REPEAT PROTEIN (AFU_ORTHOLOGUE AFUA_6G03870)"/>
    <property type="match status" value="1"/>
</dbReference>
<protein>
    <submittedName>
        <fullName evidence="3">Uncharacterized protein</fullName>
    </submittedName>
</protein>
<name>A0A8S2FVW1_9BILA</name>